<evidence type="ECO:0000256" key="1">
    <source>
        <dbReference type="ARBA" id="ARBA00001941"/>
    </source>
</evidence>
<dbReference type="Pfam" id="PF01522">
    <property type="entry name" value="Polysacc_deac_1"/>
    <property type="match status" value="1"/>
</dbReference>
<dbReference type="GO" id="GO:0005975">
    <property type="term" value="P:carbohydrate metabolic process"/>
    <property type="evidence" value="ECO:0007669"/>
    <property type="project" value="InterPro"/>
</dbReference>
<dbReference type="SUPFAM" id="SSF88713">
    <property type="entry name" value="Glycoside hydrolase/deacetylase"/>
    <property type="match status" value="1"/>
</dbReference>
<evidence type="ECO:0000313" key="8">
    <source>
        <dbReference type="Proteomes" id="UP000193642"/>
    </source>
</evidence>
<dbReference type="Gene3D" id="3.20.20.370">
    <property type="entry name" value="Glycoside hydrolase/deacetylase"/>
    <property type="match status" value="1"/>
</dbReference>
<keyword evidence="5" id="KW-0119">Carbohydrate metabolism</keyword>
<reference evidence="7 8" key="1">
    <citation type="submission" date="2016-07" db="EMBL/GenBank/DDBJ databases">
        <title>Pervasive Adenine N6-methylation of Active Genes in Fungi.</title>
        <authorList>
            <consortium name="DOE Joint Genome Institute"/>
            <person name="Mondo S.J."/>
            <person name="Dannebaum R.O."/>
            <person name="Kuo R.C."/>
            <person name="Labutti K."/>
            <person name="Haridas S."/>
            <person name="Kuo A."/>
            <person name="Salamov A."/>
            <person name="Ahrendt S.R."/>
            <person name="Lipzen A."/>
            <person name="Sullivan W."/>
            <person name="Andreopoulos W.B."/>
            <person name="Clum A."/>
            <person name="Lindquist E."/>
            <person name="Daum C."/>
            <person name="Ramamoorthy G.K."/>
            <person name="Gryganskyi A."/>
            <person name="Culley D."/>
            <person name="Magnuson J.K."/>
            <person name="James T.Y."/>
            <person name="O'Malley M.A."/>
            <person name="Stajich J.E."/>
            <person name="Spatafora J.W."/>
            <person name="Visel A."/>
            <person name="Grigoriev I.V."/>
        </authorList>
    </citation>
    <scope>NUCLEOTIDE SEQUENCE [LARGE SCALE GENOMIC DNA]</scope>
    <source>
        <strain evidence="7 8">JEL800</strain>
    </source>
</reference>
<proteinExistence type="predicted"/>
<comment type="caution">
    <text evidence="7">The sequence shown here is derived from an EMBL/GenBank/DDBJ whole genome shotgun (WGS) entry which is preliminary data.</text>
</comment>
<dbReference type="GO" id="GO:0016810">
    <property type="term" value="F:hydrolase activity, acting on carbon-nitrogen (but not peptide) bonds"/>
    <property type="evidence" value="ECO:0007669"/>
    <property type="project" value="InterPro"/>
</dbReference>
<keyword evidence="8" id="KW-1185">Reference proteome</keyword>
<organism evidence="7 8">
    <name type="scientific">Rhizoclosmatium globosum</name>
    <dbReference type="NCBI Taxonomy" id="329046"/>
    <lineage>
        <taxon>Eukaryota</taxon>
        <taxon>Fungi</taxon>
        <taxon>Fungi incertae sedis</taxon>
        <taxon>Chytridiomycota</taxon>
        <taxon>Chytridiomycota incertae sedis</taxon>
        <taxon>Chytridiomycetes</taxon>
        <taxon>Chytridiales</taxon>
        <taxon>Chytriomycetaceae</taxon>
        <taxon>Rhizoclosmatium</taxon>
    </lineage>
</organism>
<protein>
    <submittedName>
        <fullName evidence="7">Family 4 carbohydrate esterase</fullName>
    </submittedName>
</protein>
<evidence type="ECO:0000256" key="5">
    <source>
        <dbReference type="ARBA" id="ARBA00023277"/>
    </source>
</evidence>
<dbReference type="Proteomes" id="UP000193642">
    <property type="component" value="Unassembled WGS sequence"/>
</dbReference>
<sequence>KSYTYCDKAWQVALTFDDGPGDWTGELLDYLMEQGIKATFFVNGNNWSCIYDKPYTDFIIRAHKEGHQIGHHTWSHKALTEISDAEVHQEMQRLEDAFQRIFGFVPRYMRPPYGAGVHDARVEALMKQRGYVIVGWSMFDYDADFDDANPAGEHLVDVQEHKYNPGGAYITLNHDVYERTVKISTPFEVELLRTSGYNLVPASVCLGDPNPKNWYRNYKAPEKRN</sequence>
<keyword evidence="2" id="KW-0479">Metal-binding</keyword>
<dbReference type="InterPro" id="IPR011330">
    <property type="entry name" value="Glyco_hydro/deAcase_b/a-brl"/>
</dbReference>
<accession>A0A1Y2CKE5</accession>
<dbReference type="PANTHER" id="PTHR46471">
    <property type="entry name" value="CHITIN DEACETYLASE"/>
    <property type="match status" value="1"/>
</dbReference>
<feature type="non-terminal residue" evidence="7">
    <location>
        <position position="1"/>
    </location>
</feature>
<dbReference type="GO" id="GO:0046872">
    <property type="term" value="F:metal ion binding"/>
    <property type="evidence" value="ECO:0007669"/>
    <property type="project" value="UniProtKB-KW"/>
</dbReference>
<evidence type="ECO:0000313" key="7">
    <source>
        <dbReference type="EMBL" id="ORY47470.1"/>
    </source>
</evidence>
<dbReference type="EMBL" id="MCGO01000014">
    <property type="protein sequence ID" value="ORY47470.1"/>
    <property type="molecule type" value="Genomic_DNA"/>
</dbReference>
<evidence type="ECO:0000256" key="4">
    <source>
        <dbReference type="ARBA" id="ARBA00022801"/>
    </source>
</evidence>
<keyword evidence="4" id="KW-0378">Hydrolase</keyword>
<dbReference type="InterPro" id="IPR002509">
    <property type="entry name" value="NODB_dom"/>
</dbReference>
<comment type="cofactor">
    <cofactor evidence="1">
        <name>Co(2+)</name>
        <dbReference type="ChEBI" id="CHEBI:48828"/>
    </cofactor>
</comment>
<dbReference type="STRING" id="329046.A0A1Y2CKE5"/>
<name>A0A1Y2CKE5_9FUNG</name>
<gene>
    <name evidence="7" type="ORF">BCR33DRAFT_645272</name>
</gene>
<dbReference type="OrthoDB" id="5547340at2759"/>
<keyword evidence="3" id="KW-0732">Signal</keyword>
<dbReference type="PROSITE" id="PS51677">
    <property type="entry name" value="NODB"/>
    <property type="match status" value="1"/>
</dbReference>
<dbReference type="AlphaFoldDB" id="A0A1Y2CKE5"/>
<feature type="non-terminal residue" evidence="7">
    <location>
        <position position="225"/>
    </location>
</feature>
<feature type="domain" description="NodB homology" evidence="6">
    <location>
        <begin position="10"/>
        <end position="200"/>
    </location>
</feature>
<evidence type="ECO:0000256" key="2">
    <source>
        <dbReference type="ARBA" id="ARBA00022723"/>
    </source>
</evidence>
<dbReference type="PANTHER" id="PTHR46471:SF2">
    <property type="entry name" value="CHITIN DEACETYLASE-RELATED"/>
    <property type="match status" value="1"/>
</dbReference>
<evidence type="ECO:0000256" key="3">
    <source>
        <dbReference type="ARBA" id="ARBA00022729"/>
    </source>
</evidence>
<evidence type="ECO:0000259" key="6">
    <source>
        <dbReference type="PROSITE" id="PS51677"/>
    </source>
</evidence>